<reference evidence="1 2" key="1">
    <citation type="submission" date="2020-08" db="EMBL/GenBank/DDBJ databases">
        <title>Genome public.</title>
        <authorList>
            <person name="Liu C."/>
            <person name="Sun Q."/>
        </authorList>
    </citation>
    <scope>NUCLEOTIDE SEQUENCE [LARGE SCALE GENOMIC DNA]</scope>
    <source>
        <strain evidence="1 2">M2</strain>
    </source>
</reference>
<accession>A0ABR7GK21</accession>
<dbReference type="Proteomes" id="UP000641741">
    <property type="component" value="Unassembled WGS sequence"/>
</dbReference>
<keyword evidence="2" id="KW-1185">Reference proteome</keyword>
<evidence type="ECO:0000313" key="2">
    <source>
        <dbReference type="Proteomes" id="UP000641741"/>
    </source>
</evidence>
<evidence type="ECO:0000313" key="1">
    <source>
        <dbReference type="EMBL" id="MBC5694623.1"/>
    </source>
</evidence>
<proteinExistence type="predicted"/>
<sequence>MYGVQTLTINKVNNYDGSTIDGGLIWGDGPEGISAALLDTAAYGRALTNVKLTAGKTYEAEYYLHNRTGTNVIMAICVKNTSTSQSGSVTLLKSAMVNATSAIYKQGMMASFEKSSLNRTLTVNPATSAYSDQGCTALVNTGVLSNKYISNARVRFKVNSGSDLRLKIIVVKYQSDWLKRAGWTNLVNASDLNQQNPLAASGTPYSASTSFTGLFPNVARNVTVPNLNPFRLCWGGYNNMDGDPVSGSITANSTRVIDCYNSGEFEDPTNTLPFKRNGNKGNFGVVYAIYCSNANANYIRIKPTRAQEGSYTVKINGIWQSVSATQSTPAKLALRGGHSIWFALTGGNTGDIELQFTQG</sequence>
<dbReference type="RefSeq" id="WP_186968910.1">
    <property type="nucleotide sequence ID" value="NZ_JACOPK010000001.1"/>
</dbReference>
<protein>
    <submittedName>
        <fullName evidence="1">Uncharacterized protein</fullName>
    </submittedName>
</protein>
<comment type="caution">
    <text evidence="1">The sequence shown here is derived from an EMBL/GenBank/DDBJ whole genome shotgun (WGS) entry which is preliminary data.</text>
</comment>
<organism evidence="1 2">
    <name type="scientific">Agathobaculum hominis</name>
    <dbReference type="NCBI Taxonomy" id="2763014"/>
    <lineage>
        <taxon>Bacteria</taxon>
        <taxon>Bacillati</taxon>
        <taxon>Bacillota</taxon>
        <taxon>Clostridia</taxon>
        <taxon>Eubacteriales</taxon>
        <taxon>Butyricicoccaceae</taxon>
        <taxon>Agathobaculum</taxon>
    </lineage>
</organism>
<gene>
    <name evidence="1" type="ORF">H8S02_01465</name>
</gene>
<dbReference type="EMBL" id="JACOPK010000001">
    <property type="protein sequence ID" value="MBC5694623.1"/>
    <property type="molecule type" value="Genomic_DNA"/>
</dbReference>
<name>A0ABR7GK21_9FIRM</name>